<reference evidence="2 3" key="1">
    <citation type="submission" date="2019-02" db="EMBL/GenBank/DDBJ databases">
        <title>Deep-cultivation of Planctomycetes and their phenomic and genomic characterization uncovers novel biology.</title>
        <authorList>
            <person name="Wiegand S."/>
            <person name="Jogler M."/>
            <person name="Boedeker C."/>
            <person name="Pinto D."/>
            <person name="Vollmers J."/>
            <person name="Rivas-Marin E."/>
            <person name="Kohn T."/>
            <person name="Peeters S.H."/>
            <person name="Heuer A."/>
            <person name="Rast P."/>
            <person name="Oberbeckmann S."/>
            <person name="Bunk B."/>
            <person name="Jeske O."/>
            <person name="Meyerdierks A."/>
            <person name="Storesund J.E."/>
            <person name="Kallscheuer N."/>
            <person name="Luecker S."/>
            <person name="Lage O.M."/>
            <person name="Pohl T."/>
            <person name="Merkel B.J."/>
            <person name="Hornburger P."/>
            <person name="Mueller R.-W."/>
            <person name="Bruemmer F."/>
            <person name="Labrenz M."/>
            <person name="Spormann A.M."/>
            <person name="Op Den Camp H."/>
            <person name="Overmann J."/>
            <person name="Amann R."/>
            <person name="Jetten M.S.M."/>
            <person name="Mascher T."/>
            <person name="Medema M.H."/>
            <person name="Devos D.P."/>
            <person name="Kaster A.-K."/>
            <person name="Ovreas L."/>
            <person name="Rohde M."/>
            <person name="Galperin M.Y."/>
            <person name="Jogler C."/>
        </authorList>
    </citation>
    <scope>NUCLEOTIDE SEQUENCE [LARGE SCALE GENOMIC DNA]</scope>
    <source>
        <strain evidence="2 3">CA85</strain>
    </source>
</reference>
<dbReference type="InterPro" id="IPR045584">
    <property type="entry name" value="Pilin-like"/>
</dbReference>
<proteinExistence type="predicted"/>
<protein>
    <recommendedName>
        <fullName evidence="1">DUF1559 domain-containing protein</fullName>
    </recommendedName>
</protein>
<feature type="domain" description="DUF1559" evidence="1">
    <location>
        <begin position="500"/>
        <end position="536"/>
    </location>
</feature>
<dbReference type="AlphaFoldDB" id="A0A5C5XYE3"/>
<dbReference type="Pfam" id="PF07596">
    <property type="entry name" value="SBP_bac_10"/>
    <property type="match status" value="2"/>
</dbReference>
<name>A0A5C5XYE3_9BACT</name>
<evidence type="ECO:0000313" key="3">
    <source>
        <dbReference type="Proteomes" id="UP000318053"/>
    </source>
</evidence>
<dbReference type="SUPFAM" id="SSF54523">
    <property type="entry name" value="Pili subunits"/>
    <property type="match status" value="1"/>
</dbReference>
<evidence type="ECO:0000259" key="1">
    <source>
        <dbReference type="Pfam" id="PF07596"/>
    </source>
</evidence>
<evidence type="ECO:0000313" key="2">
    <source>
        <dbReference type="EMBL" id="TWT67551.1"/>
    </source>
</evidence>
<dbReference type="PANTHER" id="PTHR30093">
    <property type="entry name" value="GENERAL SECRETION PATHWAY PROTEIN G"/>
    <property type="match status" value="1"/>
</dbReference>
<dbReference type="PANTHER" id="PTHR30093:SF2">
    <property type="entry name" value="TYPE II SECRETION SYSTEM PROTEIN H"/>
    <property type="match status" value="1"/>
</dbReference>
<gene>
    <name evidence="2" type="ORF">CA85_24020</name>
</gene>
<organism evidence="2 3">
    <name type="scientific">Allorhodopirellula solitaria</name>
    <dbReference type="NCBI Taxonomy" id="2527987"/>
    <lineage>
        <taxon>Bacteria</taxon>
        <taxon>Pseudomonadati</taxon>
        <taxon>Planctomycetota</taxon>
        <taxon>Planctomycetia</taxon>
        <taxon>Pirellulales</taxon>
        <taxon>Pirellulaceae</taxon>
        <taxon>Allorhodopirellula</taxon>
    </lineage>
</organism>
<comment type="caution">
    <text evidence="2">The sequence shown here is derived from an EMBL/GenBank/DDBJ whole genome shotgun (WGS) entry which is preliminary data.</text>
</comment>
<sequence length="553" mass="59661">MTRLRTSMLPLLVGLWLTCLLPGGVGGQATAADGPADLQPTAATRYIPDDAMAAAIVSPTEWLQSSMLEMFPIEIMRVQMKEQFGIDPYDIGEIKVVVSLDPATMQPAVGAIIQVTGDVDFALIREGVHARDETVQIDSHECYPVEGPPGAVIARVDEETIFYGTANMLQKMLDAENGTGKLPTLLQSMAADSGVKIAVLLDQVRPMVSQVAAQSAGNLAPDLQALTQIPGLTEAIKVQMDLRDDVGSLRVALVGTDEVAAQRIQSILIDSIAAARTLGIAEINRSLAGSGESDAMREATNEYANRMADMITEALQPHLDADEVSIETESQASIATTGVLVGLLLPAVQAARTAARRMGTSNNLKQVGLALHNYHSAYNRLPPSAITDKEGKPLLSWRVAILPFIEEQALYQKFHLDEPWDSEHNLPLAKEMPVFYDSPNVNLAASETIIQAVVGDEIGMRPLEKTAFRDILDGLSNTALVLQVNPEQAVVWSKPEDLEIDLDNPLDHLGSAERGGFYVLMGDGAVKFFTENIDPELLTAILTRAGREVIDFP</sequence>
<dbReference type="EMBL" id="SJPK01000004">
    <property type="protein sequence ID" value="TWT67551.1"/>
    <property type="molecule type" value="Genomic_DNA"/>
</dbReference>
<accession>A0A5C5XYE3</accession>
<keyword evidence="3" id="KW-1185">Reference proteome</keyword>
<feature type="domain" description="DUF1559" evidence="1">
    <location>
        <begin position="349"/>
        <end position="436"/>
    </location>
</feature>
<dbReference type="Proteomes" id="UP000318053">
    <property type="component" value="Unassembled WGS sequence"/>
</dbReference>
<dbReference type="InterPro" id="IPR011453">
    <property type="entry name" value="DUF1559"/>
</dbReference>